<keyword evidence="12" id="KW-1185">Reference proteome</keyword>
<dbReference type="InterPro" id="IPR036922">
    <property type="entry name" value="Rieske_2Fe-2S_sf"/>
</dbReference>
<dbReference type="InterPro" id="IPR023753">
    <property type="entry name" value="FAD/NAD-binding_dom"/>
</dbReference>
<protein>
    <submittedName>
        <fullName evidence="11">Apoptosis-inducing factor 1</fullName>
    </submittedName>
</protein>
<keyword evidence="8" id="KW-0408">Iron</keyword>
<evidence type="ECO:0000256" key="7">
    <source>
        <dbReference type="ARBA" id="ARBA00023002"/>
    </source>
</evidence>
<keyword evidence="9" id="KW-0411">Iron-sulfur</keyword>
<dbReference type="EMBL" id="LGSR01000019">
    <property type="protein sequence ID" value="KOS19890.1"/>
    <property type="molecule type" value="Genomic_DNA"/>
</dbReference>
<dbReference type="Pfam" id="PF00355">
    <property type="entry name" value="Rieske"/>
    <property type="match status" value="1"/>
</dbReference>
<evidence type="ECO:0000256" key="6">
    <source>
        <dbReference type="ARBA" id="ARBA00022827"/>
    </source>
</evidence>
<dbReference type="InterPro" id="IPR050446">
    <property type="entry name" value="FAD-oxidoreductase/Apoptosis"/>
</dbReference>
<dbReference type="CDD" id="cd03478">
    <property type="entry name" value="Rieske_AIFL_N"/>
    <property type="match status" value="1"/>
</dbReference>
<evidence type="ECO:0000256" key="5">
    <source>
        <dbReference type="ARBA" id="ARBA00022723"/>
    </source>
</evidence>
<sequence length="546" mass="57595">MAQEYKLAGVSALDLHPGHKLEVEVEGISGAKVLLVNVGGKIHALGSRCTHYGAPMAKGVLGPTGRLTCPWHGACFDAKTGDVEDAPALDALPTFEIKEKAGAFYITGDEETIKSSRRKPNIECRPAGAGSTKADGRVVVVGGGCGAIAVIEGLRESGHTQPITVISSEGHLPFDRTKLSKALIADYNKVALRDQAWFDRGSVEWIHGEVTAVDFPKHEVTTKAGARYAYSKLVLATGGTAKMLPLSGFSSLNNVFTLRNLHDTTRISEALGEGGKKMVIIGSSFIGMEVAVATAKNNSVTVVGMEKTPLERVLGGEVGHGIRKLLEAKGVTFHMEAGVDRAEPSARDPSVVGAVHLKDGTKLEADLVILGVGVSPATTFLRDNAGISLEQDGSIRTDDNFAVVGADDAYAIGDIATYPYRGPGGDGSLVRIEHWDVAQNAGRVVAAHIAGPQASKEQFIPVFWSALGAQLRYCGNTVMGWDDLVLQGSSAEGKFVAYYTKGETVVAVASMGMDPAIAQSVELMKLGKMPSKSQVKQGVNLFEIAF</sequence>
<accession>A0A0M8N4P2</accession>
<dbReference type="GO" id="GO:0051537">
    <property type="term" value="F:2 iron, 2 sulfur cluster binding"/>
    <property type="evidence" value="ECO:0007669"/>
    <property type="project" value="UniProtKB-KW"/>
</dbReference>
<evidence type="ECO:0000256" key="2">
    <source>
        <dbReference type="ARBA" id="ARBA00006442"/>
    </source>
</evidence>
<dbReference type="Gene3D" id="3.30.390.30">
    <property type="match status" value="1"/>
</dbReference>
<dbReference type="InterPro" id="IPR016156">
    <property type="entry name" value="FAD/NAD-linked_Rdtase_dimer_sf"/>
</dbReference>
<dbReference type="SUPFAM" id="SSF50022">
    <property type="entry name" value="ISP domain"/>
    <property type="match status" value="1"/>
</dbReference>
<evidence type="ECO:0000256" key="3">
    <source>
        <dbReference type="ARBA" id="ARBA00022630"/>
    </source>
</evidence>
<dbReference type="PRINTS" id="PR00368">
    <property type="entry name" value="FADPNR"/>
</dbReference>
<name>A0A0M8N4P2_ESCWE</name>
<dbReference type="STRING" id="150374.A0A0M8N4P2"/>
<comment type="cofactor">
    <cofactor evidence="1">
        <name>FAD</name>
        <dbReference type="ChEBI" id="CHEBI:57692"/>
    </cofactor>
</comment>
<evidence type="ECO:0000256" key="8">
    <source>
        <dbReference type="ARBA" id="ARBA00023004"/>
    </source>
</evidence>
<dbReference type="AlphaFoldDB" id="A0A0M8N4P2"/>
<gene>
    <name evidence="11" type="ORF">ESCO_005807</name>
</gene>
<evidence type="ECO:0000313" key="11">
    <source>
        <dbReference type="EMBL" id="KOS19890.1"/>
    </source>
</evidence>
<keyword evidence="5" id="KW-0479">Metal-binding</keyword>
<evidence type="ECO:0000256" key="9">
    <source>
        <dbReference type="ARBA" id="ARBA00023014"/>
    </source>
</evidence>
<evidence type="ECO:0000256" key="4">
    <source>
        <dbReference type="ARBA" id="ARBA00022714"/>
    </source>
</evidence>
<dbReference type="GO" id="GO:0016651">
    <property type="term" value="F:oxidoreductase activity, acting on NAD(P)H"/>
    <property type="evidence" value="ECO:0007669"/>
    <property type="project" value="TreeGrafter"/>
</dbReference>
<evidence type="ECO:0000256" key="1">
    <source>
        <dbReference type="ARBA" id="ARBA00001974"/>
    </source>
</evidence>
<dbReference type="InterPro" id="IPR028202">
    <property type="entry name" value="Reductase_C"/>
</dbReference>
<dbReference type="InterPro" id="IPR036188">
    <property type="entry name" value="FAD/NAD-bd_sf"/>
</dbReference>
<reference evidence="11 12" key="1">
    <citation type="submission" date="2015-07" db="EMBL/GenBank/DDBJ databases">
        <title>The genome of the fungus Escovopsis weberi, a specialized disease agent of ant agriculture.</title>
        <authorList>
            <person name="de Man T.J."/>
            <person name="Stajich J.E."/>
            <person name="Kubicek C.P."/>
            <person name="Chenthamara K."/>
            <person name="Atanasova L."/>
            <person name="Druzhinina I.S."/>
            <person name="Birnbaum S."/>
            <person name="Barribeau S.M."/>
            <person name="Teiling C."/>
            <person name="Suen G."/>
            <person name="Currie C."/>
            <person name="Gerardo N.M."/>
        </authorList>
    </citation>
    <scope>NUCLEOTIDE SEQUENCE [LARGE SCALE GENOMIC DNA]</scope>
</reference>
<dbReference type="PRINTS" id="PR00411">
    <property type="entry name" value="PNDRDTASEI"/>
</dbReference>
<evidence type="ECO:0000313" key="12">
    <source>
        <dbReference type="Proteomes" id="UP000053831"/>
    </source>
</evidence>
<dbReference type="Gene3D" id="3.50.50.60">
    <property type="entry name" value="FAD/NAD(P)-binding domain"/>
    <property type="match status" value="2"/>
</dbReference>
<dbReference type="PANTHER" id="PTHR43557">
    <property type="entry name" value="APOPTOSIS-INDUCING FACTOR 1"/>
    <property type="match status" value="1"/>
</dbReference>
<keyword evidence="3" id="KW-0285">Flavoprotein</keyword>
<comment type="similarity">
    <text evidence="2">Belongs to the FAD-dependent oxidoreductase family.</text>
</comment>
<keyword evidence="4" id="KW-0001">2Fe-2S</keyword>
<dbReference type="Proteomes" id="UP000053831">
    <property type="component" value="Unassembled WGS sequence"/>
</dbReference>
<dbReference type="Gene3D" id="2.102.10.10">
    <property type="entry name" value="Rieske [2Fe-2S] iron-sulphur domain"/>
    <property type="match status" value="1"/>
</dbReference>
<keyword evidence="7" id="KW-0560">Oxidoreductase</keyword>
<dbReference type="OrthoDB" id="6029at2759"/>
<dbReference type="Pfam" id="PF14759">
    <property type="entry name" value="Reductase_C"/>
    <property type="match status" value="1"/>
</dbReference>
<organism evidence="11 12">
    <name type="scientific">Escovopsis weberi</name>
    <dbReference type="NCBI Taxonomy" id="150374"/>
    <lineage>
        <taxon>Eukaryota</taxon>
        <taxon>Fungi</taxon>
        <taxon>Dikarya</taxon>
        <taxon>Ascomycota</taxon>
        <taxon>Pezizomycotina</taxon>
        <taxon>Sordariomycetes</taxon>
        <taxon>Hypocreomycetidae</taxon>
        <taxon>Hypocreales</taxon>
        <taxon>Hypocreaceae</taxon>
        <taxon>Escovopsis</taxon>
    </lineage>
</organism>
<dbReference type="Pfam" id="PF07992">
    <property type="entry name" value="Pyr_redox_2"/>
    <property type="match status" value="1"/>
</dbReference>
<dbReference type="SUPFAM" id="SSF51905">
    <property type="entry name" value="FAD/NAD(P)-binding domain"/>
    <property type="match status" value="1"/>
</dbReference>
<dbReference type="GO" id="GO:0005737">
    <property type="term" value="C:cytoplasm"/>
    <property type="evidence" value="ECO:0007669"/>
    <property type="project" value="TreeGrafter"/>
</dbReference>
<proteinExistence type="inferred from homology"/>
<feature type="domain" description="Rieske" evidence="10">
    <location>
        <begin position="7"/>
        <end position="106"/>
    </location>
</feature>
<evidence type="ECO:0000259" key="10">
    <source>
        <dbReference type="PROSITE" id="PS51296"/>
    </source>
</evidence>
<dbReference type="PROSITE" id="PS51296">
    <property type="entry name" value="RIESKE"/>
    <property type="match status" value="1"/>
</dbReference>
<dbReference type="GO" id="GO:0046872">
    <property type="term" value="F:metal ion binding"/>
    <property type="evidence" value="ECO:0007669"/>
    <property type="project" value="UniProtKB-KW"/>
</dbReference>
<dbReference type="SUPFAM" id="SSF55424">
    <property type="entry name" value="FAD/NAD-linked reductases, dimerisation (C-terminal) domain"/>
    <property type="match status" value="1"/>
</dbReference>
<dbReference type="PANTHER" id="PTHR43557:SF2">
    <property type="entry name" value="RIESKE DOMAIN-CONTAINING PROTEIN-RELATED"/>
    <property type="match status" value="1"/>
</dbReference>
<dbReference type="InterPro" id="IPR017941">
    <property type="entry name" value="Rieske_2Fe-2S"/>
</dbReference>
<comment type="caution">
    <text evidence="11">The sequence shown here is derived from an EMBL/GenBank/DDBJ whole genome shotgun (WGS) entry which is preliminary data.</text>
</comment>
<keyword evidence="6" id="KW-0274">FAD</keyword>